<evidence type="ECO:0000313" key="4">
    <source>
        <dbReference type="Proteomes" id="UP001576780"/>
    </source>
</evidence>
<keyword evidence="4" id="KW-1185">Reference proteome</keyword>
<dbReference type="PANTHER" id="PTHR46401:SF2">
    <property type="entry name" value="GLYCOSYLTRANSFERASE WBBK-RELATED"/>
    <property type="match status" value="1"/>
</dbReference>
<evidence type="ECO:0000313" key="3">
    <source>
        <dbReference type="EMBL" id="MFB2836320.1"/>
    </source>
</evidence>
<dbReference type="Proteomes" id="UP001576780">
    <property type="component" value="Unassembled WGS sequence"/>
</dbReference>
<evidence type="ECO:0000256" key="1">
    <source>
        <dbReference type="ARBA" id="ARBA00022679"/>
    </source>
</evidence>
<dbReference type="InterPro" id="IPR028098">
    <property type="entry name" value="Glyco_trans_4-like_N"/>
</dbReference>
<dbReference type="GO" id="GO:0016757">
    <property type="term" value="F:glycosyltransferase activity"/>
    <property type="evidence" value="ECO:0007669"/>
    <property type="project" value="UniProtKB-KW"/>
</dbReference>
<dbReference type="SUPFAM" id="SSF53756">
    <property type="entry name" value="UDP-Glycosyltransferase/glycogen phosphorylase"/>
    <property type="match status" value="1"/>
</dbReference>
<dbReference type="EC" id="2.4.-.-" evidence="3"/>
<organism evidence="3 4">
    <name type="scientific">Floridaenema evergladense BLCC-F167</name>
    <dbReference type="NCBI Taxonomy" id="3153639"/>
    <lineage>
        <taxon>Bacteria</taxon>
        <taxon>Bacillati</taxon>
        <taxon>Cyanobacteriota</taxon>
        <taxon>Cyanophyceae</taxon>
        <taxon>Oscillatoriophycideae</taxon>
        <taxon>Aerosakkonematales</taxon>
        <taxon>Aerosakkonemataceae</taxon>
        <taxon>Floridanema</taxon>
        <taxon>Floridanema evergladense</taxon>
    </lineage>
</organism>
<accession>A0ABV4WMJ9</accession>
<reference evidence="3 4" key="1">
    <citation type="submission" date="2024-09" db="EMBL/GenBank/DDBJ databases">
        <title>Floridaenema gen nov. (Aerosakkonemataceae, Aerosakkonematales ord. nov., Cyanobacteria) from benthic tropical and subtropical fresh waters, with the description of four new species.</title>
        <authorList>
            <person name="Moretto J.A."/>
            <person name="Berthold D.E."/>
            <person name="Lefler F.W."/>
            <person name="Huang I.-S."/>
            <person name="Laughinghouse H. IV."/>
        </authorList>
    </citation>
    <scope>NUCLEOTIDE SEQUENCE [LARGE SCALE GENOMIC DNA]</scope>
    <source>
        <strain evidence="3 4">BLCC-F167</strain>
    </source>
</reference>
<protein>
    <submittedName>
        <fullName evidence="3">Glycosyltransferase family 4 protein</fullName>
        <ecNumber evidence="3">2.4.-.-</ecNumber>
    </submittedName>
</protein>
<keyword evidence="3" id="KW-0328">Glycosyltransferase</keyword>
<dbReference type="RefSeq" id="WP_413278707.1">
    <property type="nucleotide sequence ID" value="NZ_JBHFNT010000147.1"/>
</dbReference>
<dbReference type="Gene3D" id="3.40.50.2000">
    <property type="entry name" value="Glycogen Phosphorylase B"/>
    <property type="match status" value="2"/>
</dbReference>
<dbReference type="Pfam" id="PF13439">
    <property type="entry name" value="Glyco_transf_4"/>
    <property type="match status" value="1"/>
</dbReference>
<dbReference type="PANTHER" id="PTHR46401">
    <property type="entry name" value="GLYCOSYLTRANSFERASE WBBK-RELATED"/>
    <property type="match status" value="1"/>
</dbReference>
<name>A0ABV4WMJ9_9CYAN</name>
<dbReference type="EMBL" id="JBHFNT010000147">
    <property type="protein sequence ID" value="MFB2836320.1"/>
    <property type="molecule type" value="Genomic_DNA"/>
</dbReference>
<keyword evidence="1 3" id="KW-0808">Transferase</keyword>
<dbReference type="CDD" id="cd03801">
    <property type="entry name" value="GT4_PimA-like"/>
    <property type="match status" value="1"/>
</dbReference>
<dbReference type="Pfam" id="PF13692">
    <property type="entry name" value="Glyco_trans_1_4"/>
    <property type="match status" value="1"/>
</dbReference>
<comment type="caution">
    <text evidence="3">The sequence shown here is derived from an EMBL/GenBank/DDBJ whole genome shotgun (WGS) entry which is preliminary data.</text>
</comment>
<feature type="domain" description="Glycosyltransferase subfamily 4-like N-terminal" evidence="2">
    <location>
        <begin position="91"/>
        <end position="214"/>
    </location>
</feature>
<proteinExistence type="predicted"/>
<evidence type="ECO:0000259" key="2">
    <source>
        <dbReference type="Pfam" id="PF13439"/>
    </source>
</evidence>
<gene>
    <name evidence="3" type="ORF">ACE1CA_17440</name>
</gene>
<sequence length="416" mass="47152">MNKPSIRTLVITREIPYPPMNGYLLRNWQNISIMTKFGAVGVFATFDSKQNSIDSLPGVTLWHPCKINKPSSFGETVKRLSWRIRPSGDLFVYRLYSQTAAQELEEVIKNFQPDLLIFEEIWMYRYLPVVKKYKLPIIFDNHNVEALTKKFSSNQSWFSQIKEKLQFFQHKNIERELTHQAKQVWVCSEEDTHLLQEVYGKVSDIRVVPNGLNVANYDSVRLGKCSLPEGLEEKQRNFIFMGNFAYPPNREAAELLINEIYPQLSKIYPDCRLLLVGQNPNQFMREAANKEPRIIVTGRVPEVLPYLAAASVAVIPLLQGGGTRLKILEAFAAGCPVVSTAKGAEGLKAKDGEHLLIRDQMDEIVAGVSQIWSEPNLAEKLANSAYELVKNEYSWEAVSRQVEPAISAIVSGFTQG</sequence>